<keyword evidence="12" id="KW-1185">Reference proteome</keyword>
<evidence type="ECO:0000256" key="9">
    <source>
        <dbReference type="SAM" id="MobiDB-lite"/>
    </source>
</evidence>
<sequence length="174" mass="19712">MPEDSEVVTNVAKPKTERELAKERAKADKLAKFAEKQRKTEEQEKAKAEKLAKGEENKKTTKGAKGTAEKVVVTEYHWRTKVGDKKDVSDGMPSAYSPRYVEAAWYEWWERRGFFRPEYGGRNLDAPNPNGQFTIVIPPPNVTGTLHLGHALSTAVEDTIARCLKKTRRKKKVV</sequence>
<dbReference type="InterPro" id="IPR002300">
    <property type="entry name" value="aa-tRNA-synth_Ia"/>
</dbReference>
<feature type="domain" description="Aminoacyl-tRNA synthetase class Ia" evidence="10">
    <location>
        <begin position="105"/>
        <end position="163"/>
    </location>
</feature>
<dbReference type="AlphaFoldDB" id="A0ABD2M4A8"/>
<evidence type="ECO:0000256" key="5">
    <source>
        <dbReference type="ARBA" id="ARBA00022840"/>
    </source>
</evidence>
<dbReference type="Pfam" id="PF00133">
    <property type="entry name" value="tRNA-synt_1"/>
    <property type="match status" value="1"/>
</dbReference>
<keyword evidence="3" id="KW-0436">Ligase</keyword>
<dbReference type="EMBL" id="JBICBT010000142">
    <property type="protein sequence ID" value="KAL3122299.1"/>
    <property type="molecule type" value="Genomic_DNA"/>
</dbReference>
<evidence type="ECO:0000256" key="8">
    <source>
        <dbReference type="ARBA" id="ARBA00029936"/>
    </source>
</evidence>
<evidence type="ECO:0000256" key="6">
    <source>
        <dbReference type="ARBA" id="ARBA00022917"/>
    </source>
</evidence>
<dbReference type="Proteomes" id="UP001620626">
    <property type="component" value="Unassembled WGS sequence"/>
</dbReference>
<organism evidence="11 12">
    <name type="scientific">Heterodera trifolii</name>
    <dbReference type="NCBI Taxonomy" id="157864"/>
    <lineage>
        <taxon>Eukaryota</taxon>
        <taxon>Metazoa</taxon>
        <taxon>Ecdysozoa</taxon>
        <taxon>Nematoda</taxon>
        <taxon>Chromadorea</taxon>
        <taxon>Rhabditida</taxon>
        <taxon>Tylenchina</taxon>
        <taxon>Tylenchomorpha</taxon>
        <taxon>Tylenchoidea</taxon>
        <taxon>Heteroderidae</taxon>
        <taxon>Heteroderinae</taxon>
        <taxon>Heterodera</taxon>
    </lineage>
</organism>
<keyword evidence="5" id="KW-0067">ATP-binding</keyword>
<dbReference type="GO" id="GO:0006412">
    <property type="term" value="P:translation"/>
    <property type="evidence" value="ECO:0007669"/>
    <property type="project" value="UniProtKB-KW"/>
</dbReference>
<protein>
    <recommendedName>
        <fullName evidence="2">valine--tRNA ligase</fullName>
        <ecNumber evidence="2">6.1.1.9</ecNumber>
    </recommendedName>
    <alternativeName>
        <fullName evidence="8">Valyl-tRNA synthetase</fullName>
    </alternativeName>
</protein>
<reference evidence="11 12" key="1">
    <citation type="submission" date="2024-10" db="EMBL/GenBank/DDBJ databases">
        <authorList>
            <person name="Kim D."/>
        </authorList>
    </citation>
    <scope>NUCLEOTIDE SEQUENCE [LARGE SCALE GENOMIC DNA]</scope>
    <source>
        <strain evidence="11">BH-2024</strain>
    </source>
</reference>
<feature type="compositionally biased region" description="Basic and acidic residues" evidence="9">
    <location>
        <begin position="14"/>
        <end position="59"/>
    </location>
</feature>
<evidence type="ECO:0000313" key="11">
    <source>
        <dbReference type="EMBL" id="KAL3122299.1"/>
    </source>
</evidence>
<dbReference type="InterPro" id="IPR002303">
    <property type="entry name" value="Valyl-tRNA_ligase"/>
</dbReference>
<dbReference type="PANTHER" id="PTHR11946:SF109">
    <property type="entry name" value="VALINE--TRNA LIGASE"/>
    <property type="match status" value="1"/>
</dbReference>
<feature type="region of interest" description="Disordered" evidence="9">
    <location>
        <begin position="1"/>
        <end position="68"/>
    </location>
</feature>
<dbReference type="PROSITE" id="PS00178">
    <property type="entry name" value="AA_TRNA_LIGASE_I"/>
    <property type="match status" value="1"/>
</dbReference>
<evidence type="ECO:0000256" key="7">
    <source>
        <dbReference type="ARBA" id="ARBA00023146"/>
    </source>
</evidence>
<evidence type="ECO:0000313" key="12">
    <source>
        <dbReference type="Proteomes" id="UP001620626"/>
    </source>
</evidence>
<comment type="similarity">
    <text evidence="1">Belongs to the class-I aminoacyl-tRNA synthetase family.</text>
</comment>
<comment type="caution">
    <text evidence="11">The sequence shown here is derived from an EMBL/GenBank/DDBJ whole genome shotgun (WGS) entry which is preliminary data.</text>
</comment>
<dbReference type="GO" id="GO:0004832">
    <property type="term" value="F:valine-tRNA ligase activity"/>
    <property type="evidence" value="ECO:0007669"/>
    <property type="project" value="UniProtKB-EC"/>
</dbReference>
<evidence type="ECO:0000256" key="2">
    <source>
        <dbReference type="ARBA" id="ARBA00013169"/>
    </source>
</evidence>
<dbReference type="Gene3D" id="3.40.50.620">
    <property type="entry name" value="HUPs"/>
    <property type="match status" value="1"/>
</dbReference>
<evidence type="ECO:0000256" key="1">
    <source>
        <dbReference type="ARBA" id="ARBA00005594"/>
    </source>
</evidence>
<proteinExistence type="inferred from homology"/>
<keyword evidence="7" id="KW-0030">Aminoacyl-tRNA synthetase</keyword>
<dbReference type="EC" id="6.1.1.9" evidence="2"/>
<keyword evidence="4" id="KW-0547">Nucleotide-binding</keyword>
<keyword evidence="6" id="KW-0648">Protein biosynthesis</keyword>
<dbReference type="InterPro" id="IPR014729">
    <property type="entry name" value="Rossmann-like_a/b/a_fold"/>
</dbReference>
<dbReference type="InterPro" id="IPR001412">
    <property type="entry name" value="aa-tRNA-synth_I_CS"/>
</dbReference>
<evidence type="ECO:0000256" key="4">
    <source>
        <dbReference type="ARBA" id="ARBA00022741"/>
    </source>
</evidence>
<evidence type="ECO:0000256" key="3">
    <source>
        <dbReference type="ARBA" id="ARBA00022598"/>
    </source>
</evidence>
<gene>
    <name evidence="11" type="ORF">niasHT_005117</name>
</gene>
<accession>A0ABD2M4A8</accession>
<dbReference type="GO" id="GO:0005524">
    <property type="term" value="F:ATP binding"/>
    <property type="evidence" value="ECO:0007669"/>
    <property type="project" value="UniProtKB-KW"/>
</dbReference>
<dbReference type="SUPFAM" id="SSF52374">
    <property type="entry name" value="Nucleotidylyl transferase"/>
    <property type="match status" value="1"/>
</dbReference>
<dbReference type="PANTHER" id="PTHR11946">
    <property type="entry name" value="VALYL-TRNA SYNTHETASES"/>
    <property type="match status" value="1"/>
</dbReference>
<name>A0ABD2M4A8_9BILA</name>
<evidence type="ECO:0000259" key="10">
    <source>
        <dbReference type="Pfam" id="PF00133"/>
    </source>
</evidence>